<gene>
    <name evidence="1" type="ORF">BOTBODRAFT_180335</name>
</gene>
<dbReference type="EMBL" id="KL198099">
    <property type="protein sequence ID" value="KDQ07875.1"/>
    <property type="molecule type" value="Genomic_DNA"/>
</dbReference>
<sequence length="124" mass="13702">MLIQVQELCGKEVPPKSYGLRALGERSKNAAQDRRDAVVRTTAPTSLRKLRVRLSYPSSESDTEGEELRGEGVRPSKALIMSSSCTTLSLITCIFVLKLSYSHVPGGWHDREHAPHIGLTVSHF</sequence>
<dbReference type="InParanoid" id="A0A067LZS1"/>
<protein>
    <submittedName>
        <fullName evidence="1">Uncharacterized protein</fullName>
    </submittedName>
</protein>
<organism evidence="1 2">
    <name type="scientific">Botryobasidium botryosum (strain FD-172 SS1)</name>
    <dbReference type="NCBI Taxonomy" id="930990"/>
    <lineage>
        <taxon>Eukaryota</taxon>
        <taxon>Fungi</taxon>
        <taxon>Dikarya</taxon>
        <taxon>Basidiomycota</taxon>
        <taxon>Agaricomycotina</taxon>
        <taxon>Agaricomycetes</taxon>
        <taxon>Cantharellales</taxon>
        <taxon>Botryobasidiaceae</taxon>
        <taxon>Botryobasidium</taxon>
    </lineage>
</organism>
<reference evidence="2" key="1">
    <citation type="journal article" date="2014" name="Proc. Natl. Acad. Sci. U.S.A.">
        <title>Extensive sampling of basidiomycete genomes demonstrates inadequacy of the white-rot/brown-rot paradigm for wood decay fungi.</title>
        <authorList>
            <person name="Riley R."/>
            <person name="Salamov A.A."/>
            <person name="Brown D.W."/>
            <person name="Nagy L.G."/>
            <person name="Floudas D."/>
            <person name="Held B.W."/>
            <person name="Levasseur A."/>
            <person name="Lombard V."/>
            <person name="Morin E."/>
            <person name="Otillar R."/>
            <person name="Lindquist E.A."/>
            <person name="Sun H."/>
            <person name="LaButti K.M."/>
            <person name="Schmutz J."/>
            <person name="Jabbour D."/>
            <person name="Luo H."/>
            <person name="Baker S.E."/>
            <person name="Pisabarro A.G."/>
            <person name="Walton J.D."/>
            <person name="Blanchette R.A."/>
            <person name="Henrissat B."/>
            <person name="Martin F."/>
            <person name="Cullen D."/>
            <person name="Hibbett D.S."/>
            <person name="Grigoriev I.V."/>
        </authorList>
    </citation>
    <scope>NUCLEOTIDE SEQUENCE [LARGE SCALE GENOMIC DNA]</scope>
    <source>
        <strain evidence="2">FD-172 SS1</strain>
    </source>
</reference>
<dbReference type="AlphaFoldDB" id="A0A067LZS1"/>
<accession>A0A067LZS1</accession>
<name>A0A067LZS1_BOTB1</name>
<proteinExistence type="predicted"/>
<dbReference type="Proteomes" id="UP000027195">
    <property type="component" value="Unassembled WGS sequence"/>
</dbReference>
<evidence type="ECO:0000313" key="1">
    <source>
        <dbReference type="EMBL" id="KDQ07875.1"/>
    </source>
</evidence>
<dbReference type="HOGENOM" id="CLU_2003545_0_0_1"/>
<keyword evidence="2" id="KW-1185">Reference proteome</keyword>
<evidence type="ECO:0000313" key="2">
    <source>
        <dbReference type="Proteomes" id="UP000027195"/>
    </source>
</evidence>